<dbReference type="Proteomes" id="UP000271162">
    <property type="component" value="Unassembled WGS sequence"/>
</dbReference>
<keyword evidence="2" id="KW-1185">Reference proteome</keyword>
<evidence type="ECO:0000313" key="2">
    <source>
        <dbReference type="Proteomes" id="UP000271162"/>
    </source>
</evidence>
<reference evidence="1 2" key="2">
    <citation type="submission" date="2018-11" db="EMBL/GenBank/DDBJ databases">
        <authorList>
            <consortium name="Pathogen Informatics"/>
        </authorList>
    </citation>
    <scope>NUCLEOTIDE SEQUENCE [LARGE SCALE GENOMIC DNA]</scope>
</reference>
<dbReference type="STRING" id="27835.A0A0N4XNH8"/>
<protein>
    <submittedName>
        <fullName evidence="3">Cadherin domain-containing protein</fullName>
    </submittedName>
</protein>
<dbReference type="CDD" id="cd11304">
    <property type="entry name" value="Cadherin_repeat"/>
    <property type="match status" value="1"/>
</dbReference>
<evidence type="ECO:0000313" key="3">
    <source>
        <dbReference type="WBParaSite" id="NBR_0000408001-mRNA-1"/>
    </source>
</evidence>
<accession>A0A0N4XNH8</accession>
<dbReference type="GO" id="GO:0016020">
    <property type="term" value="C:membrane"/>
    <property type="evidence" value="ECO:0007669"/>
    <property type="project" value="InterPro"/>
</dbReference>
<dbReference type="EMBL" id="UYSL01007013">
    <property type="protein sequence ID" value="VDL67670.1"/>
    <property type="molecule type" value="Genomic_DNA"/>
</dbReference>
<reference evidence="3" key="1">
    <citation type="submission" date="2017-02" db="UniProtKB">
        <authorList>
            <consortium name="WormBaseParasite"/>
        </authorList>
    </citation>
    <scope>IDENTIFICATION</scope>
</reference>
<dbReference type="GO" id="GO:0005509">
    <property type="term" value="F:calcium ion binding"/>
    <property type="evidence" value="ECO:0007669"/>
    <property type="project" value="InterPro"/>
</dbReference>
<dbReference type="WBParaSite" id="NBR_0000408001-mRNA-1">
    <property type="protein sequence ID" value="NBR_0000408001-mRNA-1"/>
    <property type="gene ID" value="NBR_0000408001"/>
</dbReference>
<sequence length="131" mass="14229">MSGAVQTLNFIDSGAPFPVTDIVYEMEFSEPTERVGPQFDQTSYRVQIFPGSWPQPGYPFAVISSHSPDSSNITYSLFTPDNEKTFAVDPNTGELFLALSVQPGEEFCTMLVATDSNGHETSVPVAINTGL</sequence>
<evidence type="ECO:0000313" key="1">
    <source>
        <dbReference type="EMBL" id="VDL67670.1"/>
    </source>
</evidence>
<organism evidence="3">
    <name type="scientific">Nippostrongylus brasiliensis</name>
    <name type="common">Rat hookworm</name>
    <dbReference type="NCBI Taxonomy" id="27835"/>
    <lineage>
        <taxon>Eukaryota</taxon>
        <taxon>Metazoa</taxon>
        <taxon>Ecdysozoa</taxon>
        <taxon>Nematoda</taxon>
        <taxon>Chromadorea</taxon>
        <taxon>Rhabditida</taxon>
        <taxon>Rhabditina</taxon>
        <taxon>Rhabditomorpha</taxon>
        <taxon>Strongyloidea</taxon>
        <taxon>Heligmosomidae</taxon>
        <taxon>Nippostrongylus</taxon>
    </lineage>
</organism>
<dbReference type="SUPFAM" id="SSF49313">
    <property type="entry name" value="Cadherin-like"/>
    <property type="match status" value="1"/>
</dbReference>
<dbReference type="AlphaFoldDB" id="A0A0N4XNH8"/>
<proteinExistence type="predicted"/>
<gene>
    <name evidence="1" type="ORF">NBR_LOCUS4081</name>
</gene>
<name>A0A0N4XNH8_NIPBR</name>
<dbReference type="Gene3D" id="2.60.40.60">
    <property type="entry name" value="Cadherins"/>
    <property type="match status" value="1"/>
</dbReference>
<dbReference type="InterPro" id="IPR015919">
    <property type="entry name" value="Cadherin-like_sf"/>
</dbReference>